<dbReference type="AlphaFoldDB" id="A0A8J6JK75"/>
<dbReference type="PANTHER" id="PTHR36129:SF2">
    <property type="entry name" value="RICIN B LECTIN DOMAIN-CONTAINING PROTEIN"/>
    <property type="match status" value="1"/>
</dbReference>
<organism evidence="3 4">
    <name type="scientific">Eleutherodactylus coqui</name>
    <name type="common">Puerto Rican coqui</name>
    <dbReference type="NCBI Taxonomy" id="57060"/>
    <lineage>
        <taxon>Eukaryota</taxon>
        <taxon>Metazoa</taxon>
        <taxon>Chordata</taxon>
        <taxon>Craniata</taxon>
        <taxon>Vertebrata</taxon>
        <taxon>Euteleostomi</taxon>
        <taxon>Amphibia</taxon>
        <taxon>Batrachia</taxon>
        <taxon>Anura</taxon>
        <taxon>Neobatrachia</taxon>
        <taxon>Hyloidea</taxon>
        <taxon>Eleutherodactylidae</taxon>
        <taxon>Eleutherodactylinae</taxon>
        <taxon>Eleutherodactylus</taxon>
        <taxon>Eleutherodactylus</taxon>
    </lineage>
</organism>
<evidence type="ECO:0000256" key="1">
    <source>
        <dbReference type="SAM" id="MobiDB-lite"/>
    </source>
</evidence>
<feature type="non-terminal residue" evidence="3">
    <location>
        <position position="223"/>
    </location>
</feature>
<dbReference type="Pfam" id="PF00652">
    <property type="entry name" value="Ricin_B_lectin"/>
    <property type="match status" value="1"/>
</dbReference>
<dbReference type="SMART" id="SM00458">
    <property type="entry name" value="RICIN"/>
    <property type="match status" value="1"/>
</dbReference>
<accession>A0A8J6JK75</accession>
<evidence type="ECO:0000313" key="4">
    <source>
        <dbReference type="Proteomes" id="UP000770717"/>
    </source>
</evidence>
<gene>
    <name evidence="3" type="ORF">GDO78_015030</name>
</gene>
<dbReference type="EMBL" id="WNTK01001419">
    <property type="protein sequence ID" value="KAG9467388.1"/>
    <property type="molecule type" value="Genomic_DNA"/>
</dbReference>
<dbReference type="PANTHER" id="PTHR36129">
    <property type="entry name" value="ORGANIC SOLUTE TRANSPORTER SUBUNIT BETA-RELATED"/>
    <property type="match status" value="1"/>
</dbReference>
<dbReference type="Proteomes" id="UP000770717">
    <property type="component" value="Unassembled WGS sequence"/>
</dbReference>
<feature type="domain" description="Ricin B lectin" evidence="2">
    <location>
        <begin position="4"/>
        <end position="124"/>
    </location>
</feature>
<name>A0A8J6JK75_ELECQ</name>
<dbReference type="PROSITE" id="PS50231">
    <property type="entry name" value="RICIN_B_LECTIN"/>
    <property type="match status" value="1"/>
</dbReference>
<evidence type="ECO:0000313" key="3">
    <source>
        <dbReference type="EMBL" id="KAG9467388.1"/>
    </source>
</evidence>
<sequence length="223" mass="25237">VTQGQNFMIRNTQLEKCIHAAEDTGRVSLVKCKVSSNHQYWAWDLGANSIINVHSKKCLTVITSHNHHTLKIEPCEGRRNQAWMCDRRGYLTLYGHNLHLTAKQGTKKVFMSSGMEKFSKWKTLLDSPVCGERHAPKNVTPTSHLQQSTKGDPEEVTTVPYETKSSNITDGIKSSPPLPYMSERTITTEIPGHAYTTDTGDEQFVSSWDRLTERIYVLEEDGE</sequence>
<dbReference type="InterPro" id="IPR000772">
    <property type="entry name" value="Ricin_B_lectin"/>
</dbReference>
<dbReference type="InterPro" id="IPR052678">
    <property type="entry name" value="OST-beta_subunit"/>
</dbReference>
<proteinExistence type="predicted"/>
<reference evidence="3" key="1">
    <citation type="thesis" date="2020" institute="ProQuest LLC" country="789 East Eisenhower Parkway, Ann Arbor, MI, USA">
        <title>Comparative Genomics and Chromosome Evolution.</title>
        <authorList>
            <person name="Mudd A.B."/>
        </authorList>
    </citation>
    <scope>NUCLEOTIDE SEQUENCE</scope>
    <source>
        <strain evidence="3">HN-11 Male</strain>
        <tissue evidence="3">Kidney and liver</tissue>
    </source>
</reference>
<comment type="caution">
    <text evidence="3">The sequence shown here is derived from an EMBL/GenBank/DDBJ whole genome shotgun (WGS) entry which is preliminary data.</text>
</comment>
<feature type="compositionally biased region" description="Polar residues" evidence="1">
    <location>
        <begin position="139"/>
        <end position="150"/>
    </location>
</feature>
<dbReference type="SUPFAM" id="SSF50370">
    <property type="entry name" value="Ricin B-like lectins"/>
    <property type="match status" value="1"/>
</dbReference>
<protein>
    <recommendedName>
        <fullName evidence="2">Ricin B lectin domain-containing protein</fullName>
    </recommendedName>
</protein>
<keyword evidence="4" id="KW-1185">Reference proteome</keyword>
<dbReference type="InterPro" id="IPR035992">
    <property type="entry name" value="Ricin_B-like_lectins"/>
</dbReference>
<feature type="region of interest" description="Disordered" evidence="1">
    <location>
        <begin position="133"/>
        <end position="157"/>
    </location>
</feature>
<dbReference type="OrthoDB" id="9899510at2759"/>
<dbReference type="Gene3D" id="2.80.10.50">
    <property type="match status" value="1"/>
</dbReference>
<evidence type="ECO:0000259" key="2">
    <source>
        <dbReference type="SMART" id="SM00458"/>
    </source>
</evidence>